<dbReference type="HOGENOM" id="CLU_2184360_0_0_1"/>
<sequence>MGYINYQSGRPAPYLQPQPQQPYSYPEGYSLLYQTPLPNEPSEAQPPSAPPPQPVENARPRSCSSPRPPRRDRPKRSPRDNQGCQRPGCSFVGQHTHADQSNLSRFYNN</sequence>
<proteinExistence type="predicted"/>
<dbReference type="InParanoid" id="A0A067P6L3"/>
<feature type="compositionally biased region" description="Polar residues" evidence="1">
    <location>
        <begin position="99"/>
        <end position="109"/>
    </location>
</feature>
<evidence type="ECO:0000313" key="2">
    <source>
        <dbReference type="EMBL" id="KDQ50533.1"/>
    </source>
</evidence>
<dbReference type="Proteomes" id="UP000027265">
    <property type="component" value="Unassembled WGS sequence"/>
</dbReference>
<dbReference type="EMBL" id="KL197759">
    <property type="protein sequence ID" value="KDQ50533.1"/>
    <property type="molecule type" value="Genomic_DNA"/>
</dbReference>
<protein>
    <submittedName>
        <fullName evidence="2">Uncharacterized protein</fullName>
    </submittedName>
</protein>
<reference evidence="3" key="1">
    <citation type="journal article" date="2014" name="Proc. Natl. Acad. Sci. U.S.A.">
        <title>Extensive sampling of basidiomycete genomes demonstrates inadequacy of the white-rot/brown-rot paradigm for wood decay fungi.</title>
        <authorList>
            <person name="Riley R."/>
            <person name="Salamov A.A."/>
            <person name="Brown D.W."/>
            <person name="Nagy L.G."/>
            <person name="Floudas D."/>
            <person name="Held B.W."/>
            <person name="Levasseur A."/>
            <person name="Lombard V."/>
            <person name="Morin E."/>
            <person name="Otillar R."/>
            <person name="Lindquist E.A."/>
            <person name="Sun H."/>
            <person name="LaButti K.M."/>
            <person name="Schmutz J."/>
            <person name="Jabbour D."/>
            <person name="Luo H."/>
            <person name="Baker S.E."/>
            <person name="Pisabarro A.G."/>
            <person name="Walton J.D."/>
            <person name="Blanchette R.A."/>
            <person name="Henrissat B."/>
            <person name="Martin F."/>
            <person name="Cullen D."/>
            <person name="Hibbett D.S."/>
            <person name="Grigoriev I.V."/>
        </authorList>
    </citation>
    <scope>NUCLEOTIDE SEQUENCE [LARGE SCALE GENOMIC DNA]</scope>
    <source>
        <strain evidence="3">MUCL 33604</strain>
    </source>
</reference>
<organism evidence="2 3">
    <name type="scientific">Jaapia argillacea MUCL 33604</name>
    <dbReference type="NCBI Taxonomy" id="933084"/>
    <lineage>
        <taxon>Eukaryota</taxon>
        <taxon>Fungi</taxon>
        <taxon>Dikarya</taxon>
        <taxon>Basidiomycota</taxon>
        <taxon>Agaricomycotina</taxon>
        <taxon>Agaricomycetes</taxon>
        <taxon>Agaricomycetidae</taxon>
        <taxon>Jaapiales</taxon>
        <taxon>Jaapiaceae</taxon>
        <taxon>Jaapia</taxon>
    </lineage>
</organism>
<evidence type="ECO:0000256" key="1">
    <source>
        <dbReference type="SAM" id="MobiDB-lite"/>
    </source>
</evidence>
<dbReference type="AlphaFoldDB" id="A0A067P6L3"/>
<keyword evidence="3" id="KW-1185">Reference proteome</keyword>
<name>A0A067P6L3_9AGAM</name>
<accession>A0A067P6L3</accession>
<feature type="compositionally biased region" description="Basic and acidic residues" evidence="1">
    <location>
        <begin position="69"/>
        <end position="79"/>
    </location>
</feature>
<evidence type="ECO:0000313" key="3">
    <source>
        <dbReference type="Proteomes" id="UP000027265"/>
    </source>
</evidence>
<gene>
    <name evidence="2" type="ORF">JAAARDRAFT_582721</name>
</gene>
<feature type="region of interest" description="Disordered" evidence="1">
    <location>
        <begin position="1"/>
        <end position="109"/>
    </location>
</feature>